<evidence type="ECO:0000256" key="2">
    <source>
        <dbReference type="ARBA" id="ARBA00022670"/>
    </source>
</evidence>
<keyword evidence="4" id="KW-0720">Serine protease</keyword>
<dbReference type="SUPFAM" id="SSF50494">
    <property type="entry name" value="Trypsin-like serine proteases"/>
    <property type="match status" value="1"/>
</dbReference>
<dbReference type="Proteomes" id="UP000316798">
    <property type="component" value="Chromosome"/>
</dbReference>
<name>A0A515DCQ8_9BURK</name>
<dbReference type="Pfam" id="PF13365">
    <property type="entry name" value="Trypsin_2"/>
    <property type="match status" value="1"/>
</dbReference>
<dbReference type="AlphaFoldDB" id="A0A515DCQ8"/>
<protein>
    <submittedName>
        <fullName evidence="6">Serine protease</fullName>
    </submittedName>
</protein>
<dbReference type="Gene3D" id="2.30.42.10">
    <property type="match status" value="1"/>
</dbReference>
<feature type="domain" description="PDZ" evidence="5">
    <location>
        <begin position="148"/>
        <end position="228"/>
    </location>
</feature>
<dbReference type="SMART" id="SM00228">
    <property type="entry name" value="PDZ"/>
    <property type="match status" value="1"/>
</dbReference>
<dbReference type="PRINTS" id="PR00834">
    <property type="entry name" value="PROTEASES2C"/>
</dbReference>
<comment type="similarity">
    <text evidence="1">Belongs to the peptidase S1C family.</text>
</comment>
<evidence type="ECO:0000256" key="4">
    <source>
        <dbReference type="ARBA" id="ARBA00022825"/>
    </source>
</evidence>
<gene>
    <name evidence="6" type="ORF">EUB48_13475</name>
</gene>
<dbReference type="InterPro" id="IPR009003">
    <property type="entry name" value="Peptidase_S1_PA"/>
</dbReference>
<dbReference type="GO" id="GO:0042597">
    <property type="term" value="C:periplasmic space"/>
    <property type="evidence" value="ECO:0007669"/>
    <property type="project" value="TreeGrafter"/>
</dbReference>
<keyword evidence="7" id="KW-1185">Reference proteome</keyword>
<evidence type="ECO:0000313" key="7">
    <source>
        <dbReference type="Proteomes" id="UP000316798"/>
    </source>
</evidence>
<sequence length="238" mass="23637">MRGWLQAGNFPSIERKGIHMTSQAFDAVPNPLAALSSSLAGIVESVGASTLGVPGRHRRGLAAVLGDASSIKPGHLAIAVGRSAQENPTASYGIVSRASGPWETWLGGQLDRLIRLDGGIHEGLSGAPVADASGAVFGMATAALSRSYGIGAQPVPLANARGPGEPGAGVGLLITALISGGPAIAAGLLVGDILVSIDDTPVASLPDLRVTLAGQIGKAVTVSVLGGGQGHCRGAARR</sequence>
<dbReference type="OrthoDB" id="9792183at2"/>
<dbReference type="GO" id="GO:0004252">
    <property type="term" value="F:serine-type endopeptidase activity"/>
    <property type="evidence" value="ECO:0007669"/>
    <property type="project" value="InterPro"/>
</dbReference>
<dbReference type="InterPro" id="IPR043504">
    <property type="entry name" value="Peptidase_S1_PA_chymotrypsin"/>
</dbReference>
<dbReference type="Pfam" id="PF13180">
    <property type="entry name" value="PDZ_2"/>
    <property type="match status" value="1"/>
</dbReference>
<dbReference type="InterPro" id="IPR001478">
    <property type="entry name" value="PDZ"/>
</dbReference>
<organism evidence="6 7">
    <name type="scientific">Rhodoferax sediminis</name>
    <dbReference type="NCBI Taxonomy" id="2509614"/>
    <lineage>
        <taxon>Bacteria</taxon>
        <taxon>Pseudomonadati</taxon>
        <taxon>Pseudomonadota</taxon>
        <taxon>Betaproteobacteria</taxon>
        <taxon>Burkholderiales</taxon>
        <taxon>Comamonadaceae</taxon>
        <taxon>Rhodoferax</taxon>
    </lineage>
</organism>
<dbReference type="Gene3D" id="2.40.10.10">
    <property type="entry name" value="Trypsin-like serine proteases"/>
    <property type="match status" value="1"/>
</dbReference>
<accession>A0A515DCQ8</accession>
<evidence type="ECO:0000313" key="6">
    <source>
        <dbReference type="EMBL" id="QDL38185.1"/>
    </source>
</evidence>
<dbReference type="GO" id="GO:0006515">
    <property type="term" value="P:protein quality control for misfolded or incompletely synthesized proteins"/>
    <property type="evidence" value="ECO:0007669"/>
    <property type="project" value="TreeGrafter"/>
</dbReference>
<dbReference type="SUPFAM" id="SSF50156">
    <property type="entry name" value="PDZ domain-like"/>
    <property type="match status" value="1"/>
</dbReference>
<dbReference type="InterPro" id="IPR001940">
    <property type="entry name" value="Peptidase_S1C"/>
</dbReference>
<dbReference type="EMBL" id="CP035503">
    <property type="protein sequence ID" value="QDL38185.1"/>
    <property type="molecule type" value="Genomic_DNA"/>
</dbReference>
<dbReference type="InterPro" id="IPR036034">
    <property type="entry name" value="PDZ_sf"/>
</dbReference>
<keyword evidence="2 6" id="KW-0645">Protease</keyword>
<dbReference type="KEGG" id="rhf:EUB48_13475"/>
<evidence type="ECO:0000256" key="1">
    <source>
        <dbReference type="ARBA" id="ARBA00010541"/>
    </source>
</evidence>
<proteinExistence type="inferred from homology"/>
<dbReference type="PANTHER" id="PTHR22939:SF129">
    <property type="entry name" value="SERINE PROTEASE HTRA2, MITOCHONDRIAL"/>
    <property type="match status" value="1"/>
</dbReference>
<evidence type="ECO:0000256" key="3">
    <source>
        <dbReference type="ARBA" id="ARBA00022801"/>
    </source>
</evidence>
<keyword evidence="3" id="KW-0378">Hydrolase</keyword>
<dbReference type="PANTHER" id="PTHR22939">
    <property type="entry name" value="SERINE PROTEASE FAMILY S1C HTRA-RELATED"/>
    <property type="match status" value="1"/>
</dbReference>
<evidence type="ECO:0000259" key="5">
    <source>
        <dbReference type="SMART" id="SM00228"/>
    </source>
</evidence>
<reference evidence="6 7" key="1">
    <citation type="submission" date="2019-01" db="EMBL/GenBank/DDBJ databases">
        <title>Genomic insights into a novel species Rhodoferax sp.</title>
        <authorList>
            <person name="Jin L."/>
        </authorList>
    </citation>
    <scope>NUCLEOTIDE SEQUENCE [LARGE SCALE GENOMIC DNA]</scope>
    <source>
        <strain evidence="6 7">CHu59-6-5</strain>
    </source>
</reference>